<comment type="caution">
    <text evidence="3">The sequence shown here is derived from an EMBL/GenBank/DDBJ whole genome shotgun (WGS) entry which is preliminary data.</text>
</comment>
<protein>
    <recommendedName>
        <fullName evidence="2">DUF4350 domain-containing protein</fullName>
    </recommendedName>
</protein>
<dbReference type="Pfam" id="PF14258">
    <property type="entry name" value="DUF4350"/>
    <property type="match status" value="1"/>
</dbReference>
<keyword evidence="1" id="KW-0472">Membrane</keyword>
<organism evidence="3 4">
    <name type="scientific">Metabacillus niabensis</name>
    <dbReference type="NCBI Taxonomy" id="324854"/>
    <lineage>
        <taxon>Bacteria</taxon>
        <taxon>Bacillati</taxon>
        <taxon>Bacillota</taxon>
        <taxon>Bacilli</taxon>
        <taxon>Bacillales</taxon>
        <taxon>Bacillaceae</taxon>
        <taxon>Metabacillus</taxon>
    </lineage>
</organism>
<dbReference type="RefSeq" id="WP_233452216.1">
    <property type="nucleotide sequence ID" value="NZ_CADEPK010000187.1"/>
</dbReference>
<evidence type="ECO:0000313" key="3">
    <source>
        <dbReference type="EMBL" id="MDQ0224510.1"/>
    </source>
</evidence>
<keyword evidence="1" id="KW-1133">Transmembrane helix</keyword>
<reference evidence="3 4" key="1">
    <citation type="submission" date="2023-07" db="EMBL/GenBank/DDBJ databases">
        <title>Genomic Encyclopedia of Type Strains, Phase IV (KMG-IV): sequencing the most valuable type-strain genomes for metagenomic binning, comparative biology and taxonomic classification.</title>
        <authorList>
            <person name="Goeker M."/>
        </authorList>
    </citation>
    <scope>NUCLEOTIDE SEQUENCE [LARGE SCALE GENOMIC DNA]</scope>
    <source>
        <strain evidence="3 4">DSM 17723</strain>
    </source>
</reference>
<dbReference type="Proteomes" id="UP001232245">
    <property type="component" value="Unassembled WGS sequence"/>
</dbReference>
<dbReference type="InterPro" id="IPR025646">
    <property type="entry name" value="DUF4350"/>
</dbReference>
<feature type="domain" description="DUF4350" evidence="2">
    <location>
        <begin position="41"/>
        <end position="210"/>
    </location>
</feature>
<sequence>MQTLFSNKRKWIVLSLLILIIMISSYVISSEKPKNYPSYVSHSPSPTGVKAFYTYLDKEVGSVSRWSLPPNLLPKDEANQLVVMLEPSVTPNSDEMNEYIEFMEAGNTILLFQENPRDIFDLAIHFQAVAESDNQLIIGQDGREYESDLHPVVFFQPNEEDEVLLHNQAGLAVALKRQYGNGQLIVANNPNWMLNEHILSADHLPLLITLFNKIDANKIYFNEYIHGEQDTSIFNVYPKWFLLLIIQGSILICLLLWIRGKRFGFSMIPREEMVRFSDERIRALASWHLKSQRYHDSLQIQADYVKLLLQERWGISYNRSWLEIEDSLERKWRNVSKPMIHQFVTELSNLLNEEKISKYDYVLWSKKLEQLRKEVEEG</sequence>
<evidence type="ECO:0000259" key="2">
    <source>
        <dbReference type="Pfam" id="PF14258"/>
    </source>
</evidence>
<dbReference type="EMBL" id="JAUSTZ010000002">
    <property type="protein sequence ID" value="MDQ0224510.1"/>
    <property type="molecule type" value="Genomic_DNA"/>
</dbReference>
<keyword evidence="4" id="KW-1185">Reference proteome</keyword>
<proteinExistence type="predicted"/>
<evidence type="ECO:0000313" key="4">
    <source>
        <dbReference type="Proteomes" id="UP001232245"/>
    </source>
</evidence>
<keyword evidence="1" id="KW-0812">Transmembrane</keyword>
<gene>
    <name evidence="3" type="ORF">J2S02_000839</name>
</gene>
<evidence type="ECO:0000256" key="1">
    <source>
        <dbReference type="SAM" id="Phobius"/>
    </source>
</evidence>
<feature type="transmembrane region" description="Helical" evidence="1">
    <location>
        <begin position="240"/>
        <end position="258"/>
    </location>
</feature>
<accession>A0ABT9YZM3</accession>
<name>A0ABT9YZM3_9BACI</name>